<accession>A0A1Q9F4B6</accession>
<dbReference type="Proteomes" id="UP000186817">
    <property type="component" value="Unassembled WGS sequence"/>
</dbReference>
<dbReference type="PROSITE" id="PS50297">
    <property type="entry name" value="ANK_REP_REGION"/>
    <property type="match status" value="1"/>
</dbReference>
<dbReference type="PROSITE" id="PS50053">
    <property type="entry name" value="UBIQUITIN_2"/>
    <property type="match status" value="1"/>
</dbReference>
<evidence type="ECO:0000256" key="3">
    <source>
        <dbReference type="PROSITE-ProRule" id="PRU00023"/>
    </source>
</evidence>
<feature type="domain" description="Ubiquitin-like" evidence="6">
    <location>
        <begin position="733"/>
        <end position="815"/>
    </location>
</feature>
<feature type="region of interest" description="Disordered" evidence="5">
    <location>
        <begin position="1283"/>
        <end position="1342"/>
    </location>
</feature>
<dbReference type="GO" id="GO:0003777">
    <property type="term" value="F:microtubule motor activity"/>
    <property type="evidence" value="ECO:0007669"/>
    <property type="project" value="InterPro"/>
</dbReference>
<dbReference type="OrthoDB" id="3176171at2759"/>
<dbReference type="InterPro" id="IPR002110">
    <property type="entry name" value="Ankyrin_rpt"/>
</dbReference>
<feature type="repeat" description="ANK" evidence="3">
    <location>
        <begin position="439"/>
        <end position="471"/>
    </location>
</feature>
<dbReference type="GO" id="GO:0007018">
    <property type="term" value="P:microtubule-based movement"/>
    <property type="evidence" value="ECO:0007669"/>
    <property type="project" value="InterPro"/>
</dbReference>
<evidence type="ECO:0000313" key="9">
    <source>
        <dbReference type="Proteomes" id="UP000186817"/>
    </source>
</evidence>
<sequence length="1698" mass="183476">MPRKGLAAPVQLTFASASYPWVEAMSFAHNRNSSAAFNKLFQMVKETEATCAHLLSNAKVADGQLKALRAEHENMRLEVAETVPPLVTGWEAVDLGQKSALARHPKKAIIAPKTLMDEDIINEKEMGTTQLLFLGRRAGEQVQVVLETTLSSAWSSTLAVCHWYTSGMSSPSSKARDPPRAVADHRGWEAVDLGQKSALARHPKKAIIAPKTLMDEDIINEKVKNDDVPHNLDADALRRCLTKSGVLSAAELEEELRRMGVKPSPAPPVETLFETPTKTKAAATSPTRTMSGQQPLTRGTSFTSPVRGRSPGERARGQSSPSETVRRASASRDPSDLPALPIQTEKVEARVLRSAASRSPNFQSLMETLLENDGSTDLLQQALRSLQSVLKQNPDVLHTYVDAETPNTSALSAAVRKGRLDLTKVLLKARANPNERDDKGVTALHLATFDGHLDLCKVLILSRGNVDACDRHGQTPLFFAPSKDVCKLLIERSSDVNVLNRRGQSALHMAGRAGLHEVLGWLSTRVSQTLAELKDVHGLTAKTYAKMSGVPLPIPTPIPVRSPSSTSPNGKGRQTPGPDSTRSLGVPRRSGSLRSLGTPSVRSGRSSPSGNAHAFDFFEVARSTSPASPPSRERVQEVQEAQGDSCSPPLPGQLPCHSRFVADHSMTGMTGPNPSPLHESAPHTLDSMYAGFESLEQLQKMRGPHPKPVYVAVYLQLGVSGDGSAPANLHATVESRLKSVQAGEECYAVTRLQVKSSDTVLSLKQLLWARTGTEVAKQRLILEETELETSLPLLKEDVQTMEQCKVADGAKLCLVCVPTAEDQQNKMEVIVRCRPPRARDVEIGTEPDSYAGGCLKAWIVLWGRTFTFQAVLDDTAKQSEVYKMVGRDALQTVLEGYSTTIFAYGQSGFGSGLSEPAQEEEGLAPRLFRQLFQITETLPAMCRQWRISCAMLQIYMEDLVDLLSPNPRERKKVRDVPRRGGICVEEGTDVEVRSLAELDEASTGIAIGPLNPPAAALPQAGGSAVDLAAQGVVVGSAEVLVGTPGPRPLSQWSDLDDLWDVGKPRLDSATAALCSAMATALEGFVDESLILLSPRLNLNLYCSAISVPRTPVAQRNITRGELLSIDWSFRFKASAGEGWQAGDPWWQGQEATRVRFKTNGRAAFKRGPLFGSRPPVLRWRFVRFPARTHQALNRTTGRGSADFSEFGRRGVRAKVMGREVPTYCVRRNKHNWGWTMESCWVVWSSWPMPRKDSPEAELLEDERLPVSFDVQEDQAMAFNNGYRRVEQEEETEADCDSEPDSEDRVVVPAGWRSGEGKAEEAEDDSEPVSEEEQEEPSEQSPRFAIVRIGDHLIRLPRALIDSTTPAIVSAHLHESTMVPGSWSAVKANSMNSLTLAATWAPSVNNMGRTFLWFWLLAAAWVRSEDEVDGGDILDAMLGAPPTPQIQIPTIAPVIATTPAPIISPNKPGCAADITAALYDLTVVARKLTYVTADCAQPGQDSTVCAADILSMIRYMGKAAGIISDAVFTCGNIQAGCSQTIADAIGELAHLTGYIVAMEIQCDSSRLFCASQVFSFLSSGLHCAKNIDTAIVQCPLPGEDGGDDGGDDAAGSDGDDGGDGGDGDSSGATTTEAEAPPDLTPDQVKTFYPNGPNGAPPVLGTSPNRLLLGPSLRGKWGRSNPPRAAMAPSILPTTVEGLE</sequence>
<dbReference type="PANTHER" id="PTHR24198:SF165">
    <property type="entry name" value="ANKYRIN REPEAT-CONTAINING PROTEIN-RELATED"/>
    <property type="match status" value="1"/>
</dbReference>
<dbReference type="Gene3D" id="1.25.40.20">
    <property type="entry name" value="Ankyrin repeat-containing domain"/>
    <property type="match status" value="1"/>
</dbReference>
<evidence type="ECO:0000256" key="2">
    <source>
        <dbReference type="ARBA" id="ARBA00023043"/>
    </source>
</evidence>
<comment type="caution">
    <text evidence="8">The sequence shown here is derived from an EMBL/GenBank/DDBJ whole genome shotgun (WGS) entry which is preliminary data.</text>
</comment>
<keyword evidence="1" id="KW-0677">Repeat</keyword>
<feature type="compositionally biased region" description="Low complexity" evidence="5">
    <location>
        <begin position="599"/>
        <end position="610"/>
    </location>
</feature>
<evidence type="ECO:0000259" key="6">
    <source>
        <dbReference type="PROSITE" id="PS50053"/>
    </source>
</evidence>
<dbReference type="GO" id="GO:0005737">
    <property type="term" value="C:cytoplasm"/>
    <property type="evidence" value="ECO:0007669"/>
    <property type="project" value="TreeGrafter"/>
</dbReference>
<dbReference type="InterPro" id="IPR027417">
    <property type="entry name" value="P-loop_NTPase"/>
</dbReference>
<dbReference type="GO" id="GO:0008017">
    <property type="term" value="F:microtubule binding"/>
    <property type="evidence" value="ECO:0007669"/>
    <property type="project" value="InterPro"/>
</dbReference>
<gene>
    <name evidence="8" type="primary">kif11-b</name>
    <name evidence="8" type="ORF">AK812_SmicGene1328</name>
</gene>
<feature type="repeat" description="ANK" evidence="3">
    <location>
        <begin position="406"/>
        <end position="438"/>
    </location>
</feature>
<feature type="region of interest" description="Disordered" evidence="5">
    <location>
        <begin position="1594"/>
        <end position="1698"/>
    </location>
</feature>
<dbReference type="Pfam" id="PF13637">
    <property type="entry name" value="Ank_4"/>
    <property type="match status" value="1"/>
</dbReference>
<name>A0A1Q9F4B6_SYMMI</name>
<dbReference type="SMART" id="SM00248">
    <property type="entry name" value="ANK"/>
    <property type="match status" value="4"/>
</dbReference>
<dbReference type="Pfam" id="PF00240">
    <property type="entry name" value="ubiquitin"/>
    <property type="match status" value="1"/>
</dbReference>
<dbReference type="InterPro" id="IPR000626">
    <property type="entry name" value="Ubiquitin-like_dom"/>
</dbReference>
<dbReference type="Gene3D" id="3.40.850.10">
    <property type="entry name" value="Kinesin motor domain"/>
    <property type="match status" value="1"/>
</dbReference>
<organism evidence="8 9">
    <name type="scientific">Symbiodinium microadriaticum</name>
    <name type="common">Dinoflagellate</name>
    <name type="synonym">Zooxanthella microadriatica</name>
    <dbReference type="NCBI Taxonomy" id="2951"/>
    <lineage>
        <taxon>Eukaryota</taxon>
        <taxon>Sar</taxon>
        <taxon>Alveolata</taxon>
        <taxon>Dinophyceae</taxon>
        <taxon>Suessiales</taxon>
        <taxon>Symbiodiniaceae</taxon>
        <taxon>Symbiodinium</taxon>
    </lineage>
</organism>
<dbReference type="CDD" id="cd17039">
    <property type="entry name" value="Ubl_ubiquitin_like"/>
    <property type="match status" value="1"/>
</dbReference>
<dbReference type="SMART" id="SM00129">
    <property type="entry name" value="KISc"/>
    <property type="match status" value="1"/>
</dbReference>
<comment type="caution">
    <text evidence="4">Lacks conserved residue(s) required for the propagation of feature annotation.</text>
</comment>
<feature type="domain" description="Kinesin motor" evidence="7">
    <location>
        <begin position="826"/>
        <end position="980"/>
    </location>
</feature>
<dbReference type="InterPro" id="IPR029071">
    <property type="entry name" value="Ubiquitin-like_domsf"/>
</dbReference>
<dbReference type="InterPro" id="IPR036961">
    <property type="entry name" value="Kinesin_motor_dom_sf"/>
</dbReference>
<dbReference type="GO" id="GO:0005524">
    <property type="term" value="F:ATP binding"/>
    <property type="evidence" value="ECO:0007669"/>
    <property type="project" value="InterPro"/>
</dbReference>
<keyword evidence="2 3" id="KW-0040">ANK repeat</keyword>
<feature type="compositionally biased region" description="Low complexity" evidence="5">
    <location>
        <begin position="275"/>
        <end position="289"/>
    </location>
</feature>
<feature type="compositionally biased region" description="Acidic residues" evidence="5">
    <location>
        <begin position="1320"/>
        <end position="1337"/>
    </location>
</feature>
<dbReference type="Pfam" id="PF00225">
    <property type="entry name" value="Kinesin"/>
    <property type="match status" value="1"/>
</dbReference>
<evidence type="ECO:0000256" key="1">
    <source>
        <dbReference type="ARBA" id="ARBA00022737"/>
    </source>
</evidence>
<dbReference type="PANTHER" id="PTHR24198">
    <property type="entry name" value="ANKYRIN REPEAT AND PROTEIN KINASE DOMAIN-CONTAINING PROTEIN"/>
    <property type="match status" value="1"/>
</dbReference>
<dbReference type="Gene3D" id="3.10.20.90">
    <property type="entry name" value="Phosphatidylinositol 3-kinase Catalytic Subunit, Chain A, domain 1"/>
    <property type="match status" value="1"/>
</dbReference>
<dbReference type="EMBL" id="LSRX01000014">
    <property type="protein sequence ID" value="OLQ14535.1"/>
    <property type="molecule type" value="Genomic_DNA"/>
</dbReference>
<dbReference type="SUPFAM" id="SSF52540">
    <property type="entry name" value="P-loop containing nucleoside triphosphate hydrolases"/>
    <property type="match status" value="1"/>
</dbReference>
<evidence type="ECO:0000259" key="7">
    <source>
        <dbReference type="PROSITE" id="PS50067"/>
    </source>
</evidence>
<dbReference type="SUPFAM" id="SSF54236">
    <property type="entry name" value="Ubiquitin-like"/>
    <property type="match status" value="1"/>
</dbReference>
<evidence type="ECO:0000313" key="8">
    <source>
        <dbReference type="EMBL" id="OLQ14535.1"/>
    </source>
</evidence>
<dbReference type="InterPro" id="IPR036770">
    <property type="entry name" value="Ankyrin_rpt-contain_sf"/>
</dbReference>
<keyword evidence="9" id="KW-1185">Reference proteome</keyword>
<comment type="similarity">
    <text evidence="4">Belongs to the TRAFAC class myosin-kinesin ATPase superfamily. Kinesin family.</text>
</comment>
<feature type="compositionally biased region" description="Polar residues" evidence="5">
    <location>
        <begin position="290"/>
        <end position="304"/>
    </location>
</feature>
<feature type="region of interest" description="Disordered" evidence="5">
    <location>
        <begin position="258"/>
        <end position="339"/>
    </location>
</feature>
<feature type="compositionally biased region" description="Acidic residues" evidence="5">
    <location>
        <begin position="1287"/>
        <end position="1301"/>
    </location>
</feature>
<dbReference type="SUPFAM" id="SSF48403">
    <property type="entry name" value="Ankyrin repeat"/>
    <property type="match status" value="1"/>
</dbReference>
<reference evidence="8 9" key="1">
    <citation type="submission" date="2016-02" db="EMBL/GenBank/DDBJ databases">
        <title>Genome analysis of coral dinoflagellate symbionts highlights evolutionary adaptations to a symbiotic lifestyle.</title>
        <authorList>
            <person name="Aranda M."/>
            <person name="Li Y."/>
            <person name="Liew Y.J."/>
            <person name="Baumgarten S."/>
            <person name="Simakov O."/>
            <person name="Wilson M."/>
            <person name="Piel J."/>
            <person name="Ashoor H."/>
            <person name="Bougouffa S."/>
            <person name="Bajic V.B."/>
            <person name="Ryu T."/>
            <person name="Ravasi T."/>
            <person name="Bayer T."/>
            <person name="Micklem G."/>
            <person name="Kim H."/>
            <person name="Bhak J."/>
            <person name="Lajeunesse T.C."/>
            <person name="Voolstra C.R."/>
        </authorList>
    </citation>
    <scope>NUCLEOTIDE SEQUENCE [LARGE SCALE GENOMIC DNA]</scope>
    <source>
        <strain evidence="8 9">CCMP2467</strain>
    </source>
</reference>
<feature type="compositionally biased region" description="Acidic residues" evidence="5">
    <location>
        <begin position="1612"/>
        <end position="1621"/>
    </location>
</feature>
<feature type="region of interest" description="Disordered" evidence="5">
    <location>
        <begin position="548"/>
        <end position="652"/>
    </location>
</feature>
<evidence type="ECO:0000256" key="5">
    <source>
        <dbReference type="SAM" id="MobiDB-lite"/>
    </source>
</evidence>
<dbReference type="PROSITE" id="PS50088">
    <property type="entry name" value="ANK_REPEAT"/>
    <property type="match status" value="2"/>
</dbReference>
<proteinExistence type="inferred from homology"/>
<dbReference type="PROSITE" id="PS50067">
    <property type="entry name" value="KINESIN_MOTOR_2"/>
    <property type="match status" value="1"/>
</dbReference>
<protein>
    <submittedName>
        <fullName evidence="8">Kinesin-like protein KIF11-B</fullName>
    </submittedName>
</protein>
<dbReference type="InterPro" id="IPR001752">
    <property type="entry name" value="Kinesin_motor_dom"/>
</dbReference>
<evidence type="ECO:0000256" key="4">
    <source>
        <dbReference type="PROSITE-ProRule" id="PRU00283"/>
    </source>
</evidence>